<evidence type="ECO:0000256" key="5">
    <source>
        <dbReference type="ARBA" id="ARBA00022692"/>
    </source>
</evidence>
<reference evidence="20 21" key="1">
    <citation type="submission" date="2016-07" db="EMBL/GenBank/DDBJ databases">
        <title>Genome and transcriptome analysis of iron-reducing fermentative bacteria Anoxybacter fermentans.</title>
        <authorList>
            <person name="Zeng X."/>
            <person name="Shao Z."/>
        </authorList>
    </citation>
    <scope>NUCLEOTIDE SEQUENCE [LARGE SCALE GENOMIC DNA]</scope>
    <source>
        <strain evidence="20 21">DY22613</strain>
    </source>
</reference>
<dbReference type="PANTHER" id="PTHR22683">
    <property type="entry name" value="SPORULATION PROTEIN RELATED"/>
    <property type="match status" value="1"/>
</dbReference>
<evidence type="ECO:0000256" key="18">
    <source>
        <dbReference type="SAM" id="Phobius"/>
    </source>
</evidence>
<dbReference type="Proteomes" id="UP000267250">
    <property type="component" value="Chromosome"/>
</dbReference>
<dbReference type="GO" id="GO:0005886">
    <property type="term" value="C:plasma membrane"/>
    <property type="evidence" value="ECO:0007669"/>
    <property type="project" value="UniProtKB-SubCell"/>
</dbReference>
<evidence type="ECO:0000256" key="2">
    <source>
        <dbReference type="ARBA" id="ARBA00006474"/>
    </source>
</evidence>
<comment type="similarity">
    <text evidence="2">Belongs to the FtsK/SpoIIIE/SftA family.</text>
</comment>
<keyword evidence="21" id="KW-1185">Reference proteome</keyword>
<dbReference type="GO" id="GO:0007059">
    <property type="term" value="P:chromosome segregation"/>
    <property type="evidence" value="ECO:0007669"/>
    <property type="project" value="UniProtKB-KW"/>
</dbReference>
<gene>
    <name evidence="20" type="ORF">BBF96_02895</name>
</gene>
<dbReference type="GO" id="GO:0051301">
    <property type="term" value="P:cell division"/>
    <property type="evidence" value="ECO:0007669"/>
    <property type="project" value="UniProtKB-KW"/>
</dbReference>
<keyword evidence="8 15" id="KW-0067">ATP-binding</keyword>
<feature type="transmembrane region" description="Helical" evidence="18">
    <location>
        <begin position="48"/>
        <end position="73"/>
    </location>
</feature>
<dbReference type="InterPro" id="IPR002543">
    <property type="entry name" value="FtsK_dom"/>
</dbReference>
<sequence length="777" mass="86119">MIEVMMVMELSRERKNEILGIFLSVLAILLGISLFVESAGIVGLILKVVFMVLAGKGAYLFPILLFLWGVTLIRSRTIKVSPRLLGLNIILCTFLTFLHVLYIPHGEEFPSALEGQGGGIVGCIFAFFLRNFFDQIGTYIILGAAGLVGLLFLFDILLMTLFATLKRKFKEIYQNIIQWFAGFKEKVKNLFAKIKGKSKTDDHYDSEEINEDEDNQFLEELKLLKKDQNLEVAASQENLKNPEMDNRKNSKKSEPKEQQKTKQVPTPKPGSSYRLPPLKLLTSAPGNTNKPTFVDQSKLLEDTLQNFGVKAKVINVSHGPTITRYELQPAPGVKVSRIVNLADDIALSMAATDVRIVAPIPGKAAVGVEVPNPGSSLVKLKDILDSDLFKKSKSKLTLALGVDIAGEPVVADLTSMPHLLVAGATGSGKSVCINTLILSILYKAKPDEVKLLLIDPKKVEMTAYKDLPHLLAPVVTDPKKASAVLKMVVQEMENRYELFAETGTRGIEGYNQLMRKRQEALKKARNEGEEVEGSLEDYKLLPYIVVIIDELADLMMVAANDVEDAICRLAQMARAAGIHLIIATQRPSVDVITGLIKANIPSRIAFAVSSQVDSRTILDTIGAEKLLGKGDMLFSPIGTNKPRRVQGAFVTTEEVQRVVEFVKRQKEPEYASAIQQLENGELVIDEDEERDELYEEAVRIVVSSSASISMLQRRLRIGYTRAARLIDMMERDGIVGPYAGSKPREVLISESEVESILKEIKRKKNQSIISNDLRDDK</sequence>
<dbReference type="InterPro" id="IPR036390">
    <property type="entry name" value="WH_DNA-bd_sf"/>
</dbReference>
<dbReference type="EMBL" id="CP016379">
    <property type="protein sequence ID" value="AZR72432.1"/>
    <property type="molecule type" value="Genomic_DNA"/>
</dbReference>
<dbReference type="Pfam" id="PF13491">
    <property type="entry name" value="FtsK_4TM"/>
    <property type="match status" value="1"/>
</dbReference>
<evidence type="ECO:0000256" key="3">
    <source>
        <dbReference type="ARBA" id="ARBA00022475"/>
    </source>
</evidence>
<evidence type="ECO:0000256" key="7">
    <source>
        <dbReference type="ARBA" id="ARBA00022829"/>
    </source>
</evidence>
<dbReference type="Pfam" id="PF17854">
    <property type="entry name" value="FtsK_alpha"/>
    <property type="match status" value="1"/>
</dbReference>
<dbReference type="Gene3D" id="1.10.10.10">
    <property type="entry name" value="Winged helix-like DNA-binding domain superfamily/Winged helix DNA-binding domain"/>
    <property type="match status" value="1"/>
</dbReference>
<dbReference type="InterPro" id="IPR027417">
    <property type="entry name" value="P-loop_NTPase"/>
</dbReference>
<evidence type="ECO:0000313" key="20">
    <source>
        <dbReference type="EMBL" id="AZR72432.1"/>
    </source>
</evidence>
<keyword evidence="5 18" id="KW-0812">Transmembrane</keyword>
<evidence type="ECO:0000256" key="4">
    <source>
        <dbReference type="ARBA" id="ARBA00022618"/>
    </source>
</evidence>
<feature type="transmembrane region" description="Helical" evidence="18">
    <location>
        <begin position="140"/>
        <end position="165"/>
    </location>
</feature>
<evidence type="ECO:0000256" key="13">
    <source>
        <dbReference type="ARBA" id="ARBA00024986"/>
    </source>
</evidence>
<feature type="transmembrane region" description="Helical" evidence="18">
    <location>
        <begin position="115"/>
        <end position="133"/>
    </location>
</feature>
<evidence type="ECO:0000313" key="21">
    <source>
        <dbReference type="Proteomes" id="UP000267250"/>
    </source>
</evidence>
<dbReference type="Gene3D" id="3.30.980.40">
    <property type="match status" value="1"/>
</dbReference>
<evidence type="ECO:0000256" key="9">
    <source>
        <dbReference type="ARBA" id="ARBA00022989"/>
    </source>
</evidence>
<dbReference type="InterPro" id="IPR050206">
    <property type="entry name" value="FtsK/SpoIIIE/SftA"/>
</dbReference>
<keyword evidence="9 18" id="KW-1133">Transmembrane helix</keyword>
<dbReference type="PANTHER" id="PTHR22683:SF41">
    <property type="entry name" value="DNA TRANSLOCASE FTSK"/>
    <property type="match status" value="1"/>
</dbReference>
<protein>
    <recommendedName>
        <fullName evidence="19">FtsK domain-containing protein</fullName>
    </recommendedName>
</protein>
<evidence type="ECO:0000256" key="10">
    <source>
        <dbReference type="ARBA" id="ARBA00023125"/>
    </source>
</evidence>
<comment type="subunit">
    <text evidence="14">Homohexamer. Forms a ring that surrounds DNA.</text>
</comment>
<feature type="region of interest" description="Disordered" evidence="17">
    <location>
        <begin position="234"/>
        <end position="274"/>
    </location>
</feature>
<keyword evidence="4" id="KW-0132">Cell division</keyword>
<keyword evidence="7" id="KW-0159">Chromosome partition</keyword>
<dbReference type="InterPro" id="IPR025199">
    <property type="entry name" value="FtsK_4TM"/>
</dbReference>
<evidence type="ECO:0000256" key="8">
    <source>
        <dbReference type="ARBA" id="ARBA00022840"/>
    </source>
</evidence>
<feature type="compositionally biased region" description="Basic and acidic residues" evidence="17">
    <location>
        <begin position="240"/>
        <end position="260"/>
    </location>
</feature>
<evidence type="ECO:0000256" key="16">
    <source>
        <dbReference type="SAM" id="Coils"/>
    </source>
</evidence>
<dbReference type="SMART" id="SM00843">
    <property type="entry name" value="Ftsk_gamma"/>
    <property type="match status" value="1"/>
</dbReference>
<feature type="coiled-coil region" evidence="16">
    <location>
        <begin position="507"/>
        <end position="541"/>
    </location>
</feature>
<evidence type="ECO:0000256" key="17">
    <source>
        <dbReference type="SAM" id="MobiDB-lite"/>
    </source>
</evidence>
<name>A0A3Q9HPA8_9FIRM</name>
<keyword evidence="10" id="KW-0238">DNA-binding</keyword>
<dbReference type="InterPro" id="IPR036388">
    <property type="entry name" value="WH-like_DNA-bd_sf"/>
</dbReference>
<keyword evidence="12" id="KW-0131">Cell cycle</keyword>
<evidence type="ECO:0000259" key="19">
    <source>
        <dbReference type="PROSITE" id="PS50901"/>
    </source>
</evidence>
<dbReference type="InterPro" id="IPR003593">
    <property type="entry name" value="AAA+_ATPase"/>
</dbReference>
<organism evidence="20 21">
    <name type="scientific">Anoxybacter fermentans</name>
    <dbReference type="NCBI Taxonomy" id="1323375"/>
    <lineage>
        <taxon>Bacteria</taxon>
        <taxon>Bacillati</taxon>
        <taxon>Bacillota</taxon>
        <taxon>Clostridia</taxon>
        <taxon>Halanaerobiales</taxon>
        <taxon>Anoxybacter</taxon>
    </lineage>
</organism>
<comment type="subcellular location">
    <subcellularLocation>
        <location evidence="1">Cell membrane</location>
        <topology evidence="1">Multi-pass membrane protein</topology>
    </subcellularLocation>
</comment>
<dbReference type="SMART" id="SM00382">
    <property type="entry name" value="AAA"/>
    <property type="match status" value="1"/>
</dbReference>
<dbReference type="SUPFAM" id="SSF52540">
    <property type="entry name" value="P-loop containing nucleoside triphosphate hydrolases"/>
    <property type="match status" value="1"/>
</dbReference>
<keyword evidence="6 15" id="KW-0547">Nucleotide-binding</keyword>
<keyword evidence="3" id="KW-1003">Cell membrane</keyword>
<keyword evidence="11 18" id="KW-0472">Membrane</keyword>
<evidence type="ECO:0000256" key="15">
    <source>
        <dbReference type="PROSITE-ProRule" id="PRU00289"/>
    </source>
</evidence>
<evidence type="ECO:0000256" key="1">
    <source>
        <dbReference type="ARBA" id="ARBA00004651"/>
    </source>
</evidence>
<dbReference type="Pfam" id="PF09397">
    <property type="entry name" value="FtsK_gamma"/>
    <property type="match status" value="1"/>
</dbReference>
<dbReference type="InterPro" id="IPR018541">
    <property type="entry name" value="Ftsk_gamma"/>
</dbReference>
<proteinExistence type="inferred from homology"/>
<dbReference type="GO" id="GO:0003677">
    <property type="term" value="F:DNA binding"/>
    <property type="evidence" value="ECO:0007669"/>
    <property type="project" value="UniProtKB-KW"/>
</dbReference>
<dbReference type="GO" id="GO:0005524">
    <property type="term" value="F:ATP binding"/>
    <property type="evidence" value="ECO:0007669"/>
    <property type="project" value="UniProtKB-UniRule"/>
</dbReference>
<dbReference type="AlphaFoldDB" id="A0A3Q9HPA8"/>
<comment type="function">
    <text evidence="13">Essential cell division protein that coordinates cell division and chromosome segregation. The N-terminus is involved in assembly of the cell-division machinery. The C-terminus functions as a DNA motor that moves dsDNA in an ATP-dependent manner towards the dif recombination site, which is located within the replication terminus region. Required for activation of the Xer recombinase, allowing activation of chromosome unlinking by recombination.</text>
</comment>
<dbReference type="KEGG" id="aft:BBF96_02895"/>
<dbReference type="PROSITE" id="PS50901">
    <property type="entry name" value="FTSK"/>
    <property type="match status" value="1"/>
</dbReference>
<feature type="transmembrane region" description="Helical" evidence="18">
    <location>
        <begin position="85"/>
        <end position="103"/>
    </location>
</feature>
<accession>A0A3Q9HPA8</accession>
<keyword evidence="16" id="KW-0175">Coiled coil</keyword>
<dbReference type="Pfam" id="PF01580">
    <property type="entry name" value="FtsK_SpoIIIE"/>
    <property type="match status" value="1"/>
</dbReference>
<dbReference type="Gene3D" id="3.40.50.300">
    <property type="entry name" value="P-loop containing nucleotide triphosphate hydrolases"/>
    <property type="match status" value="1"/>
</dbReference>
<dbReference type="SUPFAM" id="SSF46785">
    <property type="entry name" value="Winged helix' DNA-binding domain"/>
    <property type="match status" value="1"/>
</dbReference>
<feature type="domain" description="FtsK" evidence="19">
    <location>
        <begin position="406"/>
        <end position="615"/>
    </location>
</feature>
<evidence type="ECO:0000256" key="12">
    <source>
        <dbReference type="ARBA" id="ARBA00023306"/>
    </source>
</evidence>
<evidence type="ECO:0000256" key="6">
    <source>
        <dbReference type="ARBA" id="ARBA00022741"/>
    </source>
</evidence>
<dbReference type="InterPro" id="IPR041027">
    <property type="entry name" value="FtsK_alpha"/>
</dbReference>
<evidence type="ECO:0000256" key="11">
    <source>
        <dbReference type="ARBA" id="ARBA00023136"/>
    </source>
</evidence>
<evidence type="ECO:0000256" key="14">
    <source>
        <dbReference type="ARBA" id="ARBA00025923"/>
    </source>
</evidence>
<feature type="binding site" evidence="15">
    <location>
        <begin position="423"/>
        <end position="430"/>
    </location>
    <ligand>
        <name>ATP</name>
        <dbReference type="ChEBI" id="CHEBI:30616"/>
    </ligand>
</feature>